<dbReference type="Gene3D" id="2.30.29.30">
    <property type="entry name" value="Pleckstrin-homology domain (PH domain)/Phosphotyrosine-binding domain (PTB)"/>
    <property type="match status" value="1"/>
</dbReference>
<feature type="region of interest" description="Disordered" evidence="1">
    <location>
        <begin position="573"/>
        <end position="634"/>
    </location>
</feature>
<sequence length="1418" mass="161610">MAYVNVKDWSVDQYNTSFLNNGVTGYQLLNLRADDLEHLGHFELDKENLQMLALRLSCASNSLFKELLLVDDDCSMVQTQVMSDVHNIITTIKPLVCWLERSPFAGDKDYIENKTNLLQLGFEMATSAHRDIFSEKPVRTIRNICEQLAKMADHIIQEIMDPMILQPASLDLATLKKKEQELGFFILPNNHAIHQIAEIKYGSPAHGSSKIEEGDEIVQVNYQTVVGWQRKKVMMLLQESPPEIVLTLKKRPRHTKVYGQIYMKPYRLPSRKRSNQNWSTRWNDNIPSPRLLPIPDLPPITVSKAEEETEVVDVETELSSSDSEPPDSPLDVSCRMYPLKPRPILQRRNTITGATPTNKRPYPSIEQYWELMKTKSSNTHSSSYNIESTTNFEEDSKFLRDKSASYNVGLDQSPRPTTVIGITRNNQSHKKSFKERNGKKKVNFEVKNDTVEDKKEKDIVRQHNILEPSNLNEEKSISVNSLASLNNENITYIDEGRDLTDRSSMTLDWQRKIVDEIIDTIKMKPIEEQLDQNTEKVEMHTALIKDPILAEINIHNIIKKFDEQSHDTFNKPRILPRALPKKPPDVPQKPEAKVKPAVPPRSATTKLRGRLDKSHSTPAYDLTEEDPGQAEGLPVIEKSKLPEKLSDVIPETVKEPESSPLASLELGIPVVEAVNMQITESLSGEKLVLENVEEIRNKDVPPKPPPRNLMDISKPAYPADSPKPTNLVELTKQNPKLVFEFPDTKRSEHVRQSSIHSIDMSTPTGKVIDQQSKNNQEDKAPPKYFEPKVASTPVSKCKMDFSEADTGAHKVAPSYEIQKSTSETKISPTNSIVKAMISSKMKTTKKKNTMIAKRRRVCVNDLSPSDIQGYLYQRLRGKHNQNVHWEKRWFVLLGSCLYGFKTKEDPKAACLIFLSGFTVAVASEVKSRSNAFKVYHTGTVFYFSADDVDALQSWIDLIRAATLHNESTKTQETSLYSETDESDTEKSKLPTEKTDSLKKIWFPKEIWLKEIYQRINTQRSQPKKSLPVPTAQFRSYRKIRPTDIPSSVTTENFTSHVPLFSAQLLSQSQNVSVPNLSMESTRNEMSHGRNKGKPINYIHASNPSLCNISEFNVPNFNKNAFKSGNESFAGYMTLEELMIRQTEDRKQNPHHIVEEVTKNMHLIKPDVVYVLQKNTHPRSSSSEKNDSGSSCFGKRLGSLKKNHNKTEDFENKTATTHKVQETYTQCKEYYDEYHKPQYASDRNLPSKFKERSYEMIYCPETINDVHFAQNRTLDDIMYHDTPKKSNKIKKQHSFSSADKKSKSYSGKVQDSSSNKVKLKSAIQYTPMSLPLNQDSKSKPKFAFELNLDEKSQKSGKLKHMFGKSDTKKEKTFLGSPKLHRAIFRKHNSGSDLSWPTNSPPTQVTMEPQSDDDSQSDQS</sequence>
<feature type="domain" description="CRIC" evidence="4">
    <location>
        <begin position="48"/>
        <end position="135"/>
    </location>
</feature>
<proteinExistence type="predicted"/>
<feature type="region of interest" description="Disordered" evidence="1">
    <location>
        <begin position="969"/>
        <end position="990"/>
    </location>
</feature>
<dbReference type="EMBL" id="JAPWTJ010000248">
    <property type="protein sequence ID" value="KAJ8980613.1"/>
    <property type="molecule type" value="Genomic_DNA"/>
</dbReference>
<dbReference type="InterPro" id="IPR017874">
    <property type="entry name" value="CRIC_domain"/>
</dbReference>
<dbReference type="InterPro" id="IPR051566">
    <property type="entry name" value="CNKSR"/>
</dbReference>
<protein>
    <recommendedName>
        <fullName evidence="7">Connector enhancer of kinase suppressor of ras 2</fullName>
    </recommendedName>
</protein>
<comment type="caution">
    <text evidence="5">The sequence shown here is derived from an EMBL/GenBank/DDBJ whole genome shotgun (WGS) entry which is preliminary data.</text>
</comment>
<accession>A0ABQ9JQQ9</accession>
<evidence type="ECO:0000256" key="1">
    <source>
        <dbReference type="SAM" id="MobiDB-lite"/>
    </source>
</evidence>
<dbReference type="SUPFAM" id="SSF50729">
    <property type="entry name" value="PH domain-like"/>
    <property type="match status" value="1"/>
</dbReference>
<dbReference type="InterPro" id="IPR011993">
    <property type="entry name" value="PH-like_dom_sf"/>
</dbReference>
<feature type="region of interest" description="Disordered" evidence="1">
    <location>
        <begin position="760"/>
        <end position="787"/>
    </location>
</feature>
<evidence type="ECO:0000259" key="2">
    <source>
        <dbReference type="PROSITE" id="PS50003"/>
    </source>
</evidence>
<feature type="compositionally biased region" description="Polar residues" evidence="1">
    <location>
        <begin position="1303"/>
        <end position="1315"/>
    </location>
</feature>
<gene>
    <name evidence="5" type="ORF">NQ317_011689</name>
</gene>
<dbReference type="SMART" id="SM00233">
    <property type="entry name" value="PH"/>
    <property type="match status" value="1"/>
</dbReference>
<feature type="domain" description="PH" evidence="2">
    <location>
        <begin position="864"/>
        <end position="963"/>
    </location>
</feature>
<name>A0ABQ9JQQ9_9CUCU</name>
<feature type="compositionally biased region" description="Acidic residues" evidence="1">
    <location>
        <begin position="1408"/>
        <end position="1418"/>
    </location>
</feature>
<organism evidence="5 6">
    <name type="scientific">Molorchus minor</name>
    <dbReference type="NCBI Taxonomy" id="1323400"/>
    <lineage>
        <taxon>Eukaryota</taxon>
        <taxon>Metazoa</taxon>
        <taxon>Ecdysozoa</taxon>
        <taxon>Arthropoda</taxon>
        <taxon>Hexapoda</taxon>
        <taxon>Insecta</taxon>
        <taxon>Pterygota</taxon>
        <taxon>Neoptera</taxon>
        <taxon>Endopterygota</taxon>
        <taxon>Coleoptera</taxon>
        <taxon>Polyphaga</taxon>
        <taxon>Cucujiformia</taxon>
        <taxon>Chrysomeloidea</taxon>
        <taxon>Cerambycidae</taxon>
        <taxon>Lamiinae</taxon>
        <taxon>Monochamini</taxon>
        <taxon>Molorchus</taxon>
    </lineage>
</organism>
<evidence type="ECO:0008006" key="7">
    <source>
        <dbReference type="Google" id="ProtNLM"/>
    </source>
</evidence>
<dbReference type="PROSITE" id="PS50003">
    <property type="entry name" value="PH_DOMAIN"/>
    <property type="match status" value="1"/>
</dbReference>
<reference evidence="5" key="1">
    <citation type="journal article" date="2023" name="Insect Mol. Biol.">
        <title>Genome sequencing provides insights into the evolution of gene families encoding plant cell wall-degrading enzymes in longhorned beetles.</title>
        <authorList>
            <person name="Shin N.R."/>
            <person name="Okamura Y."/>
            <person name="Kirsch R."/>
            <person name="Pauchet Y."/>
        </authorList>
    </citation>
    <scope>NUCLEOTIDE SEQUENCE</scope>
    <source>
        <strain evidence="5">MMC_N1</strain>
    </source>
</reference>
<dbReference type="Proteomes" id="UP001162164">
    <property type="component" value="Unassembled WGS sequence"/>
</dbReference>
<keyword evidence="6" id="KW-1185">Reference proteome</keyword>
<dbReference type="Pfam" id="PF00595">
    <property type="entry name" value="PDZ"/>
    <property type="match status" value="1"/>
</dbReference>
<dbReference type="Gene3D" id="2.30.42.10">
    <property type="match status" value="1"/>
</dbReference>
<feature type="compositionally biased region" description="Acidic residues" evidence="1">
    <location>
        <begin position="307"/>
        <end position="316"/>
    </location>
</feature>
<feature type="region of interest" description="Disordered" evidence="1">
    <location>
        <begin position="303"/>
        <end position="333"/>
    </location>
</feature>
<dbReference type="Pfam" id="PF00169">
    <property type="entry name" value="PH"/>
    <property type="match status" value="1"/>
</dbReference>
<feature type="region of interest" description="Disordered" evidence="1">
    <location>
        <begin position="1352"/>
        <end position="1418"/>
    </location>
</feature>
<evidence type="ECO:0000259" key="3">
    <source>
        <dbReference type="PROSITE" id="PS50106"/>
    </source>
</evidence>
<dbReference type="PANTHER" id="PTHR12844:SF42">
    <property type="entry name" value="CONNECTOR ENHANCER OF KSR PROTEIN CNK"/>
    <property type="match status" value="1"/>
</dbReference>
<dbReference type="PROSITE" id="PS51290">
    <property type="entry name" value="CRIC"/>
    <property type="match status" value="1"/>
</dbReference>
<feature type="region of interest" description="Disordered" evidence="1">
    <location>
        <begin position="1175"/>
        <end position="1213"/>
    </location>
</feature>
<dbReference type="SUPFAM" id="SSF50156">
    <property type="entry name" value="PDZ domain-like"/>
    <property type="match status" value="1"/>
</dbReference>
<feature type="compositionally biased region" description="Polar residues" evidence="1">
    <location>
        <begin position="760"/>
        <end position="774"/>
    </location>
</feature>
<dbReference type="CDD" id="cd13326">
    <property type="entry name" value="PH_CNK_insect-like"/>
    <property type="match status" value="1"/>
</dbReference>
<dbReference type="CDD" id="cd06748">
    <property type="entry name" value="PDZ_CNK1_2_3-like"/>
    <property type="match status" value="1"/>
</dbReference>
<feature type="region of interest" description="Disordered" evidence="1">
    <location>
        <begin position="1282"/>
        <end position="1316"/>
    </location>
</feature>
<dbReference type="PANTHER" id="PTHR12844">
    <property type="entry name" value="CONNECTOR ENCHANCER OF KINASE SUPPRESSOR OF RAS"/>
    <property type="match status" value="1"/>
</dbReference>
<dbReference type="PROSITE" id="PS50106">
    <property type="entry name" value="PDZ"/>
    <property type="match status" value="1"/>
</dbReference>
<dbReference type="InterPro" id="IPR001478">
    <property type="entry name" value="PDZ"/>
</dbReference>
<feature type="domain" description="PDZ" evidence="3">
    <location>
        <begin position="172"/>
        <end position="252"/>
    </location>
</feature>
<feature type="compositionally biased region" description="Basic residues" evidence="1">
    <location>
        <begin position="1377"/>
        <end position="1387"/>
    </location>
</feature>
<evidence type="ECO:0000313" key="6">
    <source>
        <dbReference type="Proteomes" id="UP001162164"/>
    </source>
</evidence>
<dbReference type="InterPro" id="IPR036034">
    <property type="entry name" value="PDZ_sf"/>
</dbReference>
<feature type="compositionally biased region" description="Basic and acidic residues" evidence="1">
    <location>
        <begin position="582"/>
        <end position="594"/>
    </location>
</feature>
<evidence type="ECO:0000259" key="4">
    <source>
        <dbReference type="PROSITE" id="PS51290"/>
    </source>
</evidence>
<evidence type="ECO:0000313" key="5">
    <source>
        <dbReference type="EMBL" id="KAJ8980613.1"/>
    </source>
</evidence>
<dbReference type="Pfam" id="PF10534">
    <property type="entry name" value="CRIC_ras_sig"/>
    <property type="match status" value="1"/>
</dbReference>
<feature type="compositionally biased region" description="Polar residues" evidence="1">
    <location>
        <begin position="1389"/>
        <end position="1407"/>
    </location>
</feature>
<dbReference type="InterPro" id="IPR001849">
    <property type="entry name" value="PH_domain"/>
</dbReference>
<dbReference type="SMART" id="SM00228">
    <property type="entry name" value="PDZ"/>
    <property type="match status" value="1"/>
</dbReference>
<feature type="compositionally biased region" description="Basic and acidic residues" evidence="1">
    <location>
        <begin position="1362"/>
        <end position="1371"/>
    </location>
</feature>